<feature type="compositionally biased region" description="Low complexity" evidence="1">
    <location>
        <begin position="88"/>
        <end position="103"/>
    </location>
</feature>
<gene>
    <name evidence="2" type="primary">A09g513810.1_BraROA</name>
    <name evidence="2" type="ORF">IGI04_036643</name>
</gene>
<feature type="compositionally biased region" description="Polar residues" evidence="1">
    <location>
        <begin position="1"/>
        <end position="53"/>
    </location>
</feature>
<feature type="region of interest" description="Disordered" evidence="1">
    <location>
        <begin position="1"/>
        <end position="116"/>
    </location>
</feature>
<comment type="caution">
    <text evidence="2">The sequence shown here is derived from an EMBL/GenBank/DDBJ whole genome shotgun (WGS) entry which is preliminary data.</text>
</comment>
<feature type="compositionally biased region" description="Polar residues" evidence="1">
    <location>
        <begin position="61"/>
        <end position="87"/>
    </location>
</feature>
<evidence type="ECO:0000313" key="3">
    <source>
        <dbReference type="Proteomes" id="UP000823674"/>
    </source>
</evidence>
<proteinExistence type="predicted"/>
<dbReference type="EMBL" id="JADBGQ010000008">
    <property type="protein sequence ID" value="KAG5385173.1"/>
    <property type="molecule type" value="Genomic_DNA"/>
</dbReference>
<reference evidence="2 3" key="1">
    <citation type="submission" date="2021-03" db="EMBL/GenBank/DDBJ databases">
        <authorList>
            <person name="King G.J."/>
            <person name="Bancroft I."/>
            <person name="Baten A."/>
            <person name="Bloomfield J."/>
            <person name="Borpatragohain P."/>
            <person name="He Z."/>
            <person name="Irish N."/>
            <person name="Irwin J."/>
            <person name="Liu K."/>
            <person name="Mauleon R.P."/>
            <person name="Moore J."/>
            <person name="Morris R."/>
            <person name="Ostergaard L."/>
            <person name="Wang B."/>
            <person name="Wells R."/>
        </authorList>
    </citation>
    <scope>NUCLEOTIDE SEQUENCE [LARGE SCALE GENOMIC DNA]</scope>
    <source>
        <strain evidence="2">R-o-18</strain>
        <tissue evidence="2">Leaf</tissue>
    </source>
</reference>
<keyword evidence="3" id="KW-1185">Reference proteome</keyword>
<dbReference type="Proteomes" id="UP000823674">
    <property type="component" value="Chromosome A09"/>
</dbReference>
<evidence type="ECO:0000313" key="2">
    <source>
        <dbReference type="EMBL" id="KAG5385173.1"/>
    </source>
</evidence>
<organism evidence="2 3">
    <name type="scientific">Brassica rapa subsp. trilocularis</name>
    <dbReference type="NCBI Taxonomy" id="1813537"/>
    <lineage>
        <taxon>Eukaryota</taxon>
        <taxon>Viridiplantae</taxon>
        <taxon>Streptophyta</taxon>
        <taxon>Embryophyta</taxon>
        <taxon>Tracheophyta</taxon>
        <taxon>Spermatophyta</taxon>
        <taxon>Magnoliopsida</taxon>
        <taxon>eudicotyledons</taxon>
        <taxon>Gunneridae</taxon>
        <taxon>Pentapetalae</taxon>
        <taxon>rosids</taxon>
        <taxon>malvids</taxon>
        <taxon>Brassicales</taxon>
        <taxon>Brassicaceae</taxon>
        <taxon>Brassiceae</taxon>
        <taxon>Brassica</taxon>
    </lineage>
</organism>
<feature type="compositionally biased region" description="Pro residues" evidence="1">
    <location>
        <begin position="105"/>
        <end position="116"/>
    </location>
</feature>
<name>A0ABQ7LF11_BRACM</name>
<evidence type="ECO:0000256" key="1">
    <source>
        <dbReference type="SAM" id="MobiDB-lite"/>
    </source>
</evidence>
<sequence length="116" mass="12352">MEIDPQTTSVPSPETNETSTLQEPVVPLSQTAPTMETELSSHVSKPSLPQQRYQPVDKSKNLNPSTSTASQSTLPNTIIPTPSQLTVNSPSLSATLPPSSTNSHPIPPPKKAPLYP</sequence>
<protein>
    <submittedName>
        <fullName evidence="2">Uncharacterized protein</fullName>
    </submittedName>
</protein>
<accession>A0ABQ7LF11</accession>